<dbReference type="EMBL" id="JAPWDO010000008">
    <property type="protein sequence ID" value="KAJ5459249.1"/>
    <property type="molecule type" value="Genomic_DNA"/>
</dbReference>
<protein>
    <recommendedName>
        <fullName evidence="1">NAD(P)-binding domain-containing protein</fullName>
    </recommendedName>
</protein>
<reference evidence="2" key="2">
    <citation type="journal article" date="2023" name="IMA Fungus">
        <title>Comparative genomic study of the Penicillium genus elucidates a diverse pangenome and 15 lateral gene transfer events.</title>
        <authorList>
            <person name="Petersen C."/>
            <person name="Sorensen T."/>
            <person name="Nielsen M.R."/>
            <person name="Sondergaard T.E."/>
            <person name="Sorensen J.L."/>
            <person name="Fitzpatrick D.A."/>
            <person name="Frisvad J.C."/>
            <person name="Nielsen K.L."/>
        </authorList>
    </citation>
    <scope>NUCLEOTIDE SEQUENCE</scope>
    <source>
        <strain evidence="2">IBT 17660</strain>
    </source>
</reference>
<dbReference type="GO" id="GO:0005737">
    <property type="term" value="C:cytoplasm"/>
    <property type="evidence" value="ECO:0007669"/>
    <property type="project" value="TreeGrafter"/>
</dbReference>
<dbReference type="AlphaFoldDB" id="A0A9W9WGW5"/>
<dbReference type="InterPro" id="IPR016040">
    <property type="entry name" value="NAD(P)-bd_dom"/>
</dbReference>
<evidence type="ECO:0000313" key="3">
    <source>
        <dbReference type="Proteomes" id="UP001147760"/>
    </source>
</evidence>
<dbReference type="GO" id="GO:0004029">
    <property type="term" value="F:aldehyde dehydrogenase (NAD+) activity"/>
    <property type="evidence" value="ECO:0007669"/>
    <property type="project" value="TreeGrafter"/>
</dbReference>
<dbReference type="PANTHER" id="PTHR48079">
    <property type="entry name" value="PROTEIN YEEZ"/>
    <property type="match status" value="1"/>
</dbReference>
<organism evidence="2 3">
    <name type="scientific">Penicillium desertorum</name>
    <dbReference type="NCBI Taxonomy" id="1303715"/>
    <lineage>
        <taxon>Eukaryota</taxon>
        <taxon>Fungi</taxon>
        <taxon>Dikarya</taxon>
        <taxon>Ascomycota</taxon>
        <taxon>Pezizomycotina</taxon>
        <taxon>Eurotiomycetes</taxon>
        <taxon>Eurotiomycetidae</taxon>
        <taxon>Eurotiales</taxon>
        <taxon>Aspergillaceae</taxon>
        <taxon>Penicillium</taxon>
    </lineage>
</organism>
<dbReference type="PANTHER" id="PTHR48079:SF7">
    <property type="entry name" value="NAD(P)-BINDING DOMAIN-CONTAINING PROTEIN-RELATED"/>
    <property type="match status" value="1"/>
</dbReference>
<dbReference type="SUPFAM" id="SSF51735">
    <property type="entry name" value="NAD(P)-binding Rossmann-fold domains"/>
    <property type="match status" value="1"/>
</dbReference>
<evidence type="ECO:0000313" key="2">
    <source>
        <dbReference type="EMBL" id="KAJ5459249.1"/>
    </source>
</evidence>
<name>A0A9W9WGW5_9EURO</name>
<proteinExistence type="predicted"/>
<gene>
    <name evidence="2" type="ORF">N7530_011193</name>
</gene>
<keyword evidence="3" id="KW-1185">Reference proteome</keyword>
<sequence>MAPLKIFLTGVTGFVGALVRNTDKAAKLTAQYLNIRVVRGDLDSVDIIEEEVADADIVFNFADSDHVAAATAISKGAQHHNPERPVWIIHTSGTGILTVEDLRARSFGVERPKEYNDWEGVSELLHMPPDAVHRNVDEIILDASKSNPASVKTAIVCPPIIYGNGRGPCTQKSLLGSLSVAVLQLRKGFLVGQGQNVWHQVHVQDLTKLYLALGDAAAAGGGRATWNNDNYYLAENGPFVWGDIERAVTKAAFEKNLIPSPEVEQLNDSQIMELISEGYYGFYAWGTNSRGHAIRARKLFGWTPTQPKMIELIPSIVELEAKDLGLL</sequence>
<evidence type="ECO:0000259" key="1">
    <source>
        <dbReference type="Pfam" id="PF13460"/>
    </source>
</evidence>
<comment type="caution">
    <text evidence="2">The sequence shown here is derived from an EMBL/GenBank/DDBJ whole genome shotgun (WGS) entry which is preliminary data.</text>
</comment>
<dbReference type="InterPro" id="IPR036291">
    <property type="entry name" value="NAD(P)-bd_dom_sf"/>
</dbReference>
<accession>A0A9W9WGW5</accession>
<reference evidence="2" key="1">
    <citation type="submission" date="2022-12" db="EMBL/GenBank/DDBJ databases">
        <authorList>
            <person name="Petersen C."/>
        </authorList>
    </citation>
    <scope>NUCLEOTIDE SEQUENCE</scope>
    <source>
        <strain evidence="2">IBT 17660</strain>
    </source>
</reference>
<dbReference type="OrthoDB" id="2130169at2759"/>
<dbReference type="Proteomes" id="UP001147760">
    <property type="component" value="Unassembled WGS sequence"/>
</dbReference>
<dbReference type="InterPro" id="IPR051783">
    <property type="entry name" value="NAD(P)-dependent_oxidoreduct"/>
</dbReference>
<dbReference type="Gene3D" id="3.40.50.720">
    <property type="entry name" value="NAD(P)-binding Rossmann-like Domain"/>
    <property type="match status" value="1"/>
</dbReference>
<feature type="domain" description="NAD(P)-binding" evidence="1">
    <location>
        <begin position="15"/>
        <end position="88"/>
    </location>
</feature>
<dbReference type="Pfam" id="PF13460">
    <property type="entry name" value="NAD_binding_10"/>
    <property type="match status" value="1"/>
</dbReference>